<feature type="domain" description="FAD/NAD(P)-binding" evidence="6">
    <location>
        <begin position="6"/>
        <end position="284"/>
    </location>
</feature>
<keyword evidence="5" id="KW-0560">Oxidoreductase</keyword>
<evidence type="ECO:0000256" key="5">
    <source>
        <dbReference type="ARBA" id="ARBA00023002"/>
    </source>
</evidence>
<dbReference type="GO" id="GO:0019646">
    <property type="term" value="P:aerobic electron transport chain"/>
    <property type="evidence" value="ECO:0007669"/>
    <property type="project" value="TreeGrafter"/>
</dbReference>
<keyword evidence="8" id="KW-1185">Reference proteome</keyword>
<dbReference type="PANTHER" id="PTHR42913">
    <property type="entry name" value="APOPTOSIS-INDUCING FACTOR 1"/>
    <property type="match status" value="1"/>
</dbReference>
<dbReference type="RefSeq" id="WP_084949116.1">
    <property type="nucleotide sequence ID" value="NZ_JASWDE010000011.1"/>
</dbReference>
<accession>A0A1X0YC36</accession>
<dbReference type="GO" id="GO:0003955">
    <property type="term" value="F:NAD(P)H dehydrogenase (quinone) activity"/>
    <property type="evidence" value="ECO:0007669"/>
    <property type="project" value="TreeGrafter"/>
</dbReference>
<evidence type="ECO:0000256" key="1">
    <source>
        <dbReference type="ARBA" id="ARBA00001974"/>
    </source>
</evidence>
<keyword evidence="4" id="KW-0274">FAD</keyword>
<keyword evidence="3" id="KW-0285">Flavoprotein</keyword>
<dbReference type="InterPro" id="IPR051169">
    <property type="entry name" value="NADH-Q_oxidoreductase"/>
</dbReference>
<dbReference type="InterPro" id="IPR036188">
    <property type="entry name" value="FAD/NAD-bd_sf"/>
</dbReference>
<evidence type="ECO:0000256" key="3">
    <source>
        <dbReference type="ARBA" id="ARBA00022630"/>
    </source>
</evidence>
<comment type="similarity">
    <text evidence="2">Belongs to the NADH dehydrogenase family.</text>
</comment>
<dbReference type="STRING" id="1784.VC42_08730"/>
<dbReference type="SUPFAM" id="SSF51905">
    <property type="entry name" value="FAD/NAD(P)-binding domain"/>
    <property type="match status" value="1"/>
</dbReference>
<sequence>MTNNTHVVVVGAGYAGTLAANRLRQRPDVDITVVNPRPVFVERIRLHQLVADTGAATADYATLLGEGIQLVVDAVDRIDATARRLVLTSGAELDYDYLIYAVGSTGAMPHSVPGATEFAYGICDLESAQRLHYALTDLPLGAPVTVVGGGLTGIETASELAERGRPVTLVCGGPLGASLSKRGRRSVRKQLRARGVVVAEFVTATEVRWDSVVLSDGAVLPSMATVWTAGFAVPDLAARSGLRTDEAGRLLTDETLTCIDDDRIVAAGDAAAPSGRPLRMSCQAAGPLGAQAANTVLARIAGQDPAPLDQAFVGQCISIGRSGGTLQFAHTDDTPVNLALGGRVTAAIKERICRGTLWAIRREAAKPGSYFWLKGGQRPAQPADRQVAVP</sequence>
<evidence type="ECO:0000259" key="6">
    <source>
        <dbReference type="Pfam" id="PF07992"/>
    </source>
</evidence>
<evidence type="ECO:0000313" key="8">
    <source>
        <dbReference type="Proteomes" id="UP000193040"/>
    </source>
</evidence>
<evidence type="ECO:0000313" key="7">
    <source>
        <dbReference type="EMBL" id="ORJ62659.1"/>
    </source>
</evidence>
<reference evidence="7 8" key="1">
    <citation type="submission" date="2017-03" db="EMBL/GenBank/DDBJ databases">
        <title>Genomic insights into Mycobacterium simiae human colonization.</title>
        <authorList>
            <person name="Steffani J.L."/>
            <person name="Brunck M.E."/>
            <person name="Cruz E."/>
            <person name="Montiel R."/>
            <person name="Barona F."/>
        </authorList>
    </citation>
    <scope>NUCLEOTIDE SEQUENCE [LARGE SCALE GENOMIC DNA]</scope>
    <source>
        <strain evidence="7 8">MsiGto</strain>
    </source>
</reference>
<protein>
    <submittedName>
        <fullName evidence="7">FAD-dependent oxidoreductase</fullName>
    </submittedName>
</protein>
<dbReference type="InterPro" id="IPR023753">
    <property type="entry name" value="FAD/NAD-binding_dom"/>
</dbReference>
<comment type="caution">
    <text evidence="7">The sequence shown here is derived from an EMBL/GenBank/DDBJ whole genome shotgun (WGS) entry which is preliminary data.</text>
</comment>
<dbReference type="EMBL" id="MZZM01000012">
    <property type="protein sequence ID" value="ORJ62659.1"/>
    <property type="molecule type" value="Genomic_DNA"/>
</dbReference>
<dbReference type="Pfam" id="PF07992">
    <property type="entry name" value="Pyr_redox_2"/>
    <property type="match status" value="1"/>
</dbReference>
<dbReference type="PRINTS" id="PR00368">
    <property type="entry name" value="FADPNR"/>
</dbReference>
<dbReference type="Proteomes" id="UP000193040">
    <property type="component" value="Unassembled WGS sequence"/>
</dbReference>
<evidence type="ECO:0000256" key="4">
    <source>
        <dbReference type="ARBA" id="ARBA00022827"/>
    </source>
</evidence>
<gene>
    <name evidence="7" type="ORF">B5M45_06410</name>
</gene>
<dbReference type="AlphaFoldDB" id="A0A1X0YC36"/>
<proteinExistence type="inferred from homology"/>
<comment type="cofactor">
    <cofactor evidence="1">
        <name>FAD</name>
        <dbReference type="ChEBI" id="CHEBI:57692"/>
    </cofactor>
</comment>
<dbReference type="PANTHER" id="PTHR42913:SF3">
    <property type="entry name" value="64 KDA MITOCHONDRIAL NADH DEHYDROGENASE (EUROFUNG)"/>
    <property type="match status" value="1"/>
</dbReference>
<dbReference type="Gene3D" id="3.50.50.100">
    <property type="match status" value="1"/>
</dbReference>
<organism evidence="7 8">
    <name type="scientific">Mycobacterium simiae</name>
    <name type="common">Mycobacterium habana</name>
    <dbReference type="NCBI Taxonomy" id="1784"/>
    <lineage>
        <taxon>Bacteria</taxon>
        <taxon>Bacillati</taxon>
        <taxon>Actinomycetota</taxon>
        <taxon>Actinomycetes</taxon>
        <taxon>Mycobacteriales</taxon>
        <taxon>Mycobacteriaceae</taxon>
        <taxon>Mycobacterium</taxon>
        <taxon>Mycobacterium simiae complex</taxon>
    </lineage>
</organism>
<name>A0A1X0YC36_MYCSI</name>
<evidence type="ECO:0000256" key="2">
    <source>
        <dbReference type="ARBA" id="ARBA00005272"/>
    </source>
</evidence>